<organism evidence="1 2">
    <name type="scientific">Microbacterium sediminicola</name>
    <dbReference type="NCBI Taxonomy" id="415210"/>
    <lineage>
        <taxon>Bacteria</taxon>
        <taxon>Bacillati</taxon>
        <taxon>Actinomycetota</taxon>
        <taxon>Actinomycetes</taxon>
        <taxon>Micrococcales</taxon>
        <taxon>Microbacteriaceae</taxon>
        <taxon>Microbacterium</taxon>
    </lineage>
</organism>
<keyword evidence="2" id="KW-1185">Reference proteome</keyword>
<dbReference type="Gene3D" id="1.10.10.10">
    <property type="entry name" value="Winged helix-like DNA-binding domain superfamily/Winged helix DNA-binding domain"/>
    <property type="match status" value="1"/>
</dbReference>
<evidence type="ECO:0000313" key="2">
    <source>
        <dbReference type="Proteomes" id="UP001501690"/>
    </source>
</evidence>
<comment type="caution">
    <text evidence="1">The sequence shown here is derived from an EMBL/GenBank/DDBJ whole genome shotgun (WGS) entry which is preliminary data.</text>
</comment>
<evidence type="ECO:0000313" key="1">
    <source>
        <dbReference type="EMBL" id="GAA1704264.1"/>
    </source>
</evidence>
<protein>
    <submittedName>
        <fullName evidence="1">Uncharacterized protein</fullName>
    </submittedName>
</protein>
<reference evidence="1 2" key="1">
    <citation type="journal article" date="2019" name="Int. J. Syst. Evol. Microbiol.">
        <title>The Global Catalogue of Microorganisms (GCM) 10K type strain sequencing project: providing services to taxonomists for standard genome sequencing and annotation.</title>
        <authorList>
            <consortium name="The Broad Institute Genomics Platform"/>
            <consortium name="The Broad Institute Genome Sequencing Center for Infectious Disease"/>
            <person name="Wu L."/>
            <person name="Ma J."/>
        </authorList>
    </citation>
    <scope>NUCLEOTIDE SEQUENCE [LARGE SCALE GENOMIC DNA]</scope>
    <source>
        <strain evidence="1 2">JCM 15577</strain>
    </source>
</reference>
<dbReference type="InterPro" id="IPR036390">
    <property type="entry name" value="WH_DNA-bd_sf"/>
</dbReference>
<gene>
    <name evidence="1" type="ORF">GCM10009808_22670</name>
</gene>
<name>A0ABN2IFV0_9MICO</name>
<dbReference type="EMBL" id="BAAAPL010000002">
    <property type="protein sequence ID" value="GAA1704264.1"/>
    <property type="molecule type" value="Genomic_DNA"/>
</dbReference>
<accession>A0ABN2IFV0</accession>
<proteinExistence type="predicted"/>
<dbReference type="Proteomes" id="UP001501690">
    <property type="component" value="Unassembled WGS sequence"/>
</dbReference>
<dbReference type="InterPro" id="IPR036388">
    <property type="entry name" value="WH-like_DNA-bd_sf"/>
</dbReference>
<dbReference type="SUPFAM" id="SSF46785">
    <property type="entry name" value="Winged helix' DNA-binding domain"/>
    <property type="match status" value="1"/>
</dbReference>
<sequence>MATTARTATLALIDSMIAAGHNGGMPTRVEYPEGMPGHAAAAHHALSAVTRLTALRYLAMHPDSTRAEVREGSDLTERSVRNVLEDLEHLGYIVADFPPGQRRGRNVRYRVNRDQLARDLMILWSWTMGV</sequence>